<reference evidence="2 3" key="1">
    <citation type="journal article" date="2024" name="Front. Microbiol.">
        <title>Pangenomic and biochemical analyses of Helcococcus ovis reveal widespread tetracycline resistance and a novel bacterial species, Helcococcus bovis.</title>
        <authorList>
            <person name="Cunha F."/>
            <person name="Zhai Y."/>
            <person name="Casaro S."/>
            <person name="Jones K.L."/>
            <person name="Hernandez M."/>
            <person name="Bisinotto R.S."/>
            <person name="Kariyawasam S."/>
            <person name="Brown M.B."/>
            <person name="Phillips A."/>
            <person name="Jeong K.C."/>
            <person name="Galvao K.N."/>
        </authorList>
    </citation>
    <scope>NUCLEOTIDE SEQUENCE [LARGE SCALE GENOMIC DNA]</scope>
    <source>
        <strain evidence="2 3">KG197</strain>
    </source>
</reference>
<gene>
    <name evidence="2" type="ORF">ABGF40_02155</name>
</gene>
<dbReference type="EMBL" id="JBFNFH010000003">
    <property type="protein sequence ID" value="MFM1524467.1"/>
    <property type="molecule type" value="Genomic_DNA"/>
</dbReference>
<proteinExistence type="predicted"/>
<organism evidence="2 3">
    <name type="scientific">Helcococcus bovis</name>
    <dbReference type="NCBI Taxonomy" id="3153252"/>
    <lineage>
        <taxon>Bacteria</taxon>
        <taxon>Bacillati</taxon>
        <taxon>Bacillota</taxon>
        <taxon>Tissierellia</taxon>
        <taxon>Tissierellales</taxon>
        <taxon>Peptoniphilaceae</taxon>
        <taxon>Helcococcus</taxon>
    </lineage>
</organism>
<evidence type="ECO:0000259" key="1">
    <source>
        <dbReference type="Pfam" id="PF24963"/>
    </source>
</evidence>
<dbReference type="Proteomes" id="UP001629536">
    <property type="component" value="Unassembled WGS sequence"/>
</dbReference>
<feature type="domain" description="DUF7768" evidence="1">
    <location>
        <begin position="30"/>
        <end position="125"/>
    </location>
</feature>
<dbReference type="Pfam" id="PF24963">
    <property type="entry name" value="DUF7768"/>
    <property type="match status" value="1"/>
</dbReference>
<sequence length="131" mass="15044">MKSELYNQSGCKDPTAYKAIKNLSKKTYFPLVYICSPFSGDINNNVKKARIYSRYALDKGNIPIAPHLLFPQFMSEEKERDLAMHFNYVLLGKCEELWVFGDYISSGMALEIDVAKKRKMKIKYISKEVGA</sequence>
<keyword evidence="3" id="KW-1185">Reference proteome</keyword>
<evidence type="ECO:0000313" key="2">
    <source>
        <dbReference type="EMBL" id="MFM1524467.1"/>
    </source>
</evidence>
<protein>
    <submittedName>
        <fullName evidence="2">DUF4406 domain-containing protein</fullName>
    </submittedName>
</protein>
<dbReference type="InterPro" id="IPR056670">
    <property type="entry name" value="DUF7768"/>
</dbReference>
<dbReference type="Gene3D" id="3.40.50.10400">
    <property type="entry name" value="Hypothetical protein PA1492"/>
    <property type="match status" value="1"/>
</dbReference>
<name>A0ABW9F4U0_9FIRM</name>
<evidence type="ECO:0000313" key="3">
    <source>
        <dbReference type="Proteomes" id="UP001629536"/>
    </source>
</evidence>
<accession>A0ABW9F4U0</accession>
<comment type="caution">
    <text evidence="2">The sequence shown here is derived from an EMBL/GenBank/DDBJ whole genome shotgun (WGS) entry which is preliminary data.</text>
</comment>
<dbReference type="RefSeq" id="WP_408105074.1">
    <property type="nucleotide sequence ID" value="NZ_JBFNFH010000003.1"/>
</dbReference>